<dbReference type="AlphaFoldDB" id="A0A9Q2ZPN9"/>
<name>A0A9Q2ZPN9_9MICO</name>
<dbReference type="EMBL" id="JAHEWX010000006">
    <property type="protein sequence ID" value="MBT1541477.1"/>
    <property type="molecule type" value="Genomic_DNA"/>
</dbReference>
<dbReference type="RefSeq" id="WP_214562648.1">
    <property type="nucleotide sequence ID" value="NZ_JAHEWX010000006.1"/>
</dbReference>
<comment type="caution">
    <text evidence="1">The sequence shown here is derived from an EMBL/GenBank/DDBJ whole genome shotgun (WGS) entry which is preliminary data.</text>
</comment>
<proteinExistence type="predicted"/>
<evidence type="ECO:0000313" key="2">
    <source>
        <dbReference type="Proteomes" id="UP000709437"/>
    </source>
</evidence>
<protein>
    <submittedName>
        <fullName evidence="1">Uncharacterized protein</fullName>
    </submittedName>
</protein>
<sequence>MTMTLERADQRRFTFARDIAAPTANAEPVADVFASPANLDELAAPPADHREVEIPMGEFTAREWAIFRQGQRWGYESRQAEVDAAWNAFNAADFDADRYYRAAYDHDHHDCAIHANKGRYQGAATRLLHWVDDADLDCPDP</sequence>
<reference evidence="1" key="1">
    <citation type="submission" date="2021-05" db="EMBL/GenBank/DDBJ databases">
        <title>Whole genome sequence of Curtobacterium flaccumfaciens pv. flaccumfaciens strain CFBP 3417.</title>
        <authorList>
            <person name="Osdaghi E."/>
            <person name="Taghouti G."/>
            <person name="Portier P."/>
            <person name="Fazliarab A."/>
            <person name="Taghavi S.M."/>
            <person name="Briand M."/>
            <person name="Le-Saux M."/>
            <person name="Jacques M.-A."/>
        </authorList>
    </citation>
    <scope>NUCLEOTIDE SEQUENCE</scope>
    <source>
        <strain evidence="1">CFBP 3417</strain>
    </source>
</reference>
<dbReference type="Proteomes" id="UP000709437">
    <property type="component" value="Unassembled WGS sequence"/>
</dbReference>
<evidence type="ECO:0000313" key="1">
    <source>
        <dbReference type="EMBL" id="MBT1541477.1"/>
    </source>
</evidence>
<gene>
    <name evidence="1" type="ORF">KK103_06860</name>
</gene>
<organism evidence="1 2">
    <name type="scientific">Curtobacterium flaccumfaciens pv. flaccumfaciens</name>
    <dbReference type="NCBI Taxonomy" id="138532"/>
    <lineage>
        <taxon>Bacteria</taxon>
        <taxon>Bacillati</taxon>
        <taxon>Actinomycetota</taxon>
        <taxon>Actinomycetes</taxon>
        <taxon>Micrococcales</taxon>
        <taxon>Microbacteriaceae</taxon>
        <taxon>Curtobacterium</taxon>
    </lineage>
</organism>
<accession>A0A9Q2ZPN9</accession>